<reference evidence="2" key="1">
    <citation type="submission" date="2019-09" db="EMBL/GenBank/DDBJ databases">
        <authorList>
            <person name="Needham M D."/>
        </authorList>
    </citation>
    <scope>NUCLEOTIDE SEQUENCE</scope>
</reference>
<accession>A0A5E8CIH1</accession>
<keyword evidence="1" id="KW-1133">Transmembrane helix</keyword>
<keyword evidence="1" id="KW-0472">Membrane</keyword>
<evidence type="ECO:0000313" key="2">
    <source>
        <dbReference type="EMBL" id="VVU94876.1"/>
    </source>
</evidence>
<protein>
    <submittedName>
        <fullName evidence="2">Uncharacterized protein</fullName>
    </submittedName>
</protein>
<name>A0A5E8CIH1_9ZZZZ</name>
<feature type="transmembrane region" description="Helical" evidence="1">
    <location>
        <begin position="6"/>
        <end position="23"/>
    </location>
</feature>
<gene>
    <name evidence="2" type="ORF">CPAV1605_601</name>
</gene>
<keyword evidence="1" id="KW-0812">Transmembrane</keyword>
<organism evidence="2">
    <name type="scientific">seawater metagenome</name>
    <dbReference type="NCBI Taxonomy" id="1561972"/>
    <lineage>
        <taxon>unclassified sequences</taxon>
        <taxon>metagenomes</taxon>
        <taxon>ecological metagenomes</taxon>
    </lineage>
</organism>
<sequence length="85" mass="9991">MNARYISLILLVIAIMCIVYSLTKAYNKCPKPKVEYRYINKTFEQQQNNPLELNKVFGQMFEQPSPWVGYSLEDSEMSDFENISQ</sequence>
<dbReference type="AlphaFoldDB" id="A0A5E8CIH1"/>
<dbReference type="EMBL" id="CABVLZ010000002">
    <property type="protein sequence ID" value="VVU94876.1"/>
    <property type="molecule type" value="Genomic_DNA"/>
</dbReference>
<proteinExistence type="predicted"/>
<evidence type="ECO:0000256" key="1">
    <source>
        <dbReference type="SAM" id="Phobius"/>
    </source>
</evidence>